<sequence>MDRDSIAEIHFADNKRPNYSANNVLLRLWRDGHIQRSKAFVPFLYFGAETQIKKNSAKIGHFLAILDVYKELRMLGATRTFLVEPKYGRKGTVEPDVYCQYRKTGFFVEVQRTLYSDRQMAEKLGRYVDFYRAGIMPKPFPHVLILSERPYAINAADYPFRIFQAQSFTAFVQSLKKEKPPEAKPITMTDGIRMVLK</sequence>
<dbReference type="EMBL" id="JAUSUB010000010">
    <property type="protein sequence ID" value="MDQ0270703.1"/>
    <property type="molecule type" value="Genomic_DNA"/>
</dbReference>
<comment type="caution">
    <text evidence="1">The sequence shown here is derived from an EMBL/GenBank/DDBJ whole genome shotgun (WGS) entry which is preliminary data.</text>
</comment>
<evidence type="ECO:0000313" key="1">
    <source>
        <dbReference type="EMBL" id="MDQ0270703.1"/>
    </source>
</evidence>
<name>A0ABU0AHF9_9BACI</name>
<proteinExistence type="predicted"/>
<reference evidence="1 2" key="1">
    <citation type="submission" date="2023-07" db="EMBL/GenBank/DDBJ databases">
        <title>Genomic Encyclopedia of Type Strains, Phase IV (KMG-IV): sequencing the most valuable type-strain genomes for metagenomic binning, comparative biology and taxonomic classification.</title>
        <authorList>
            <person name="Goeker M."/>
        </authorList>
    </citation>
    <scope>NUCLEOTIDE SEQUENCE [LARGE SCALE GENOMIC DNA]</scope>
    <source>
        <strain evidence="1 2">DSM 23494</strain>
    </source>
</reference>
<organism evidence="1 2">
    <name type="scientific">Cytobacillus purgationiresistens</name>
    <dbReference type="NCBI Taxonomy" id="863449"/>
    <lineage>
        <taxon>Bacteria</taxon>
        <taxon>Bacillati</taxon>
        <taxon>Bacillota</taxon>
        <taxon>Bacilli</taxon>
        <taxon>Bacillales</taxon>
        <taxon>Bacillaceae</taxon>
        <taxon>Cytobacillus</taxon>
    </lineage>
</organism>
<dbReference type="Proteomes" id="UP001238088">
    <property type="component" value="Unassembled WGS sequence"/>
</dbReference>
<gene>
    <name evidence="1" type="ORF">J2S17_002588</name>
</gene>
<accession>A0ABU0AHF9</accession>
<protein>
    <submittedName>
        <fullName evidence="1">Uncharacterized protein</fullName>
    </submittedName>
</protein>
<keyword evidence="2" id="KW-1185">Reference proteome</keyword>
<evidence type="ECO:0000313" key="2">
    <source>
        <dbReference type="Proteomes" id="UP001238088"/>
    </source>
</evidence>